<dbReference type="InterPro" id="IPR000700">
    <property type="entry name" value="PAS-assoc_C"/>
</dbReference>
<evidence type="ECO:0000313" key="6">
    <source>
        <dbReference type="Proteomes" id="UP001162889"/>
    </source>
</evidence>
<dbReference type="Pfam" id="PF12860">
    <property type="entry name" value="PAS_7"/>
    <property type="match status" value="1"/>
</dbReference>
<comment type="caution">
    <text evidence="5">The sequence shown here is derived from an EMBL/GenBank/DDBJ whole genome shotgun (WGS) entry which is preliminary data.</text>
</comment>
<evidence type="ECO:0000256" key="2">
    <source>
        <dbReference type="ARBA" id="ARBA00034247"/>
    </source>
</evidence>
<evidence type="ECO:0000256" key="1">
    <source>
        <dbReference type="ARBA" id="ARBA00012528"/>
    </source>
</evidence>
<dbReference type="CDD" id="cd01949">
    <property type="entry name" value="GGDEF"/>
    <property type="match status" value="1"/>
</dbReference>
<dbReference type="InterPro" id="IPR000160">
    <property type="entry name" value="GGDEF_dom"/>
</dbReference>
<gene>
    <name evidence="5" type="ORF">L1274_004174</name>
</gene>
<proteinExistence type="predicted"/>
<name>A0ABT1GRX5_9BURK</name>
<dbReference type="Pfam" id="PF00990">
    <property type="entry name" value="GGDEF"/>
    <property type="match status" value="1"/>
</dbReference>
<reference evidence="5" key="1">
    <citation type="submission" date="2022-03" db="EMBL/GenBank/DDBJ databases">
        <title>Genome Encyclopedia of Bacteria and Archaea VI: Functional Genomics of Type Strains.</title>
        <authorList>
            <person name="Whitman W."/>
        </authorList>
    </citation>
    <scope>NUCLEOTIDE SEQUENCE</scope>
    <source>
        <strain evidence="5">HSC-15S17</strain>
    </source>
</reference>
<organism evidence="5 6">
    <name type="scientific">Duganella violaceipulchra</name>
    <dbReference type="NCBI Taxonomy" id="2849652"/>
    <lineage>
        <taxon>Bacteria</taxon>
        <taxon>Pseudomonadati</taxon>
        <taxon>Pseudomonadota</taxon>
        <taxon>Betaproteobacteria</taxon>
        <taxon>Burkholderiales</taxon>
        <taxon>Oxalobacteraceae</taxon>
        <taxon>Telluria group</taxon>
        <taxon>Duganella</taxon>
    </lineage>
</organism>
<accession>A0ABT1GRX5</accession>
<dbReference type="CDD" id="cd00130">
    <property type="entry name" value="PAS"/>
    <property type="match status" value="1"/>
</dbReference>
<dbReference type="PANTHER" id="PTHR45138:SF9">
    <property type="entry name" value="DIGUANYLATE CYCLASE DGCM-RELATED"/>
    <property type="match status" value="1"/>
</dbReference>
<dbReference type="Proteomes" id="UP001162889">
    <property type="component" value="Unassembled WGS sequence"/>
</dbReference>
<dbReference type="EC" id="2.7.7.65" evidence="1"/>
<dbReference type="RefSeq" id="WP_229224581.1">
    <property type="nucleotide sequence ID" value="NZ_JAHTGR010000002.1"/>
</dbReference>
<dbReference type="PROSITE" id="PS50113">
    <property type="entry name" value="PAC"/>
    <property type="match status" value="1"/>
</dbReference>
<dbReference type="SUPFAM" id="SSF55073">
    <property type="entry name" value="Nucleotide cyclase"/>
    <property type="match status" value="1"/>
</dbReference>
<dbReference type="SUPFAM" id="SSF55785">
    <property type="entry name" value="PYP-like sensor domain (PAS domain)"/>
    <property type="match status" value="1"/>
</dbReference>
<sequence>MTHQPTYHNSSPLGTIELVAAMQCMPVGVTIIDSSLKMRFWNDAFCRLLDFPQEIMHTGVTLQELFLFNARRGDYGPGDPDEQASERIRLSMMFQPHQFTRTRADGTVLDITGRVIHDHDGQAIGFVTIYQDVTREHQHAQHLLAANKELQVAYDDLRLAQISYAAMEEDRRRYYQLAVRDPLTGLFTRYYMEDAAARLIELHERDASTRLALLVFDIDRFKDINDAHGHLGGDTVLRHIALLLKQHSRRADVAVRFGGDEFAVFQSGVGDRECMAFGERFREAVSATRLDGELAGLTLSISVGVAEHRIGESMTDLLSRADAALYAAKRAGRNRVQKAD</sequence>
<dbReference type="InterPro" id="IPR043128">
    <property type="entry name" value="Rev_trsase/Diguanyl_cyclase"/>
</dbReference>
<evidence type="ECO:0000313" key="5">
    <source>
        <dbReference type="EMBL" id="MCP2010434.1"/>
    </source>
</evidence>
<keyword evidence="6" id="KW-1185">Reference proteome</keyword>
<comment type="catalytic activity">
    <reaction evidence="2">
        <text>2 GTP = 3',3'-c-di-GMP + 2 diphosphate</text>
        <dbReference type="Rhea" id="RHEA:24898"/>
        <dbReference type="ChEBI" id="CHEBI:33019"/>
        <dbReference type="ChEBI" id="CHEBI:37565"/>
        <dbReference type="ChEBI" id="CHEBI:58805"/>
        <dbReference type="EC" id="2.7.7.65"/>
    </reaction>
</comment>
<evidence type="ECO:0000259" key="4">
    <source>
        <dbReference type="PROSITE" id="PS50887"/>
    </source>
</evidence>
<protein>
    <recommendedName>
        <fullName evidence="1">diguanylate cyclase</fullName>
        <ecNumber evidence="1">2.7.7.65</ecNumber>
    </recommendedName>
</protein>
<evidence type="ECO:0000259" key="3">
    <source>
        <dbReference type="PROSITE" id="PS50113"/>
    </source>
</evidence>
<dbReference type="NCBIfam" id="TIGR00254">
    <property type="entry name" value="GGDEF"/>
    <property type="match status" value="1"/>
</dbReference>
<dbReference type="InterPro" id="IPR029787">
    <property type="entry name" value="Nucleotide_cyclase"/>
</dbReference>
<dbReference type="PANTHER" id="PTHR45138">
    <property type="entry name" value="REGULATORY COMPONENTS OF SENSORY TRANSDUCTION SYSTEM"/>
    <property type="match status" value="1"/>
</dbReference>
<dbReference type="InterPro" id="IPR035965">
    <property type="entry name" value="PAS-like_dom_sf"/>
</dbReference>
<dbReference type="PROSITE" id="PS50887">
    <property type="entry name" value="GGDEF"/>
    <property type="match status" value="1"/>
</dbReference>
<dbReference type="EMBL" id="JALJZU010000008">
    <property type="protein sequence ID" value="MCP2010434.1"/>
    <property type="molecule type" value="Genomic_DNA"/>
</dbReference>
<feature type="domain" description="GGDEF" evidence="4">
    <location>
        <begin position="209"/>
        <end position="340"/>
    </location>
</feature>
<dbReference type="SMART" id="SM00267">
    <property type="entry name" value="GGDEF"/>
    <property type="match status" value="1"/>
</dbReference>
<feature type="domain" description="PAC" evidence="3">
    <location>
        <begin position="95"/>
        <end position="145"/>
    </location>
</feature>
<dbReference type="Gene3D" id="3.30.450.20">
    <property type="entry name" value="PAS domain"/>
    <property type="match status" value="1"/>
</dbReference>
<dbReference type="Gene3D" id="3.30.70.270">
    <property type="match status" value="1"/>
</dbReference>
<dbReference type="InterPro" id="IPR000014">
    <property type="entry name" value="PAS"/>
</dbReference>
<dbReference type="InterPro" id="IPR050469">
    <property type="entry name" value="Diguanylate_Cyclase"/>
</dbReference>